<dbReference type="Gene3D" id="1.10.530.10">
    <property type="match status" value="1"/>
</dbReference>
<name>A0A8C5WY92_LATLA</name>
<accession>A0A8C5WY92</accession>
<organism evidence="2 3">
    <name type="scientific">Laticauda laticaudata</name>
    <name type="common">Blue-ringed sea krait</name>
    <name type="synonym">Blue-lipped sea krait</name>
    <dbReference type="NCBI Taxonomy" id="8630"/>
    <lineage>
        <taxon>Eukaryota</taxon>
        <taxon>Metazoa</taxon>
        <taxon>Chordata</taxon>
        <taxon>Craniata</taxon>
        <taxon>Vertebrata</taxon>
        <taxon>Euteleostomi</taxon>
        <taxon>Lepidosauria</taxon>
        <taxon>Squamata</taxon>
        <taxon>Bifurcata</taxon>
        <taxon>Unidentata</taxon>
        <taxon>Episquamata</taxon>
        <taxon>Toxicofera</taxon>
        <taxon>Serpentes</taxon>
        <taxon>Colubroidea</taxon>
        <taxon>Elapidae</taxon>
        <taxon>Laticaudinae</taxon>
        <taxon>Laticauda</taxon>
    </lineage>
</organism>
<dbReference type="InterPro" id="IPR023346">
    <property type="entry name" value="Lysozyme-like_dom_sf"/>
</dbReference>
<sequence>MKALTTLSLLIFFTAGREAKIFARCHLASFLKLNGLDGYRGIRLNDCDKSVTSRKNRLIQFFGIFQINNHWWCDNNHGYSSQLISWVFFCCPAQENGAGKRVSGMGREWGFCSNLLSGVGREWRFDSILHLPHPPSHAHRTSSKIF</sequence>
<protein>
    <recommendedName>
        <fullName evidence="4">Lysozyme</fullName>
    </recommendedName>
</protein>
<keyword evidence="3" id="KW-1185">Reference proteome</keyword>
<proteinExistence type="predicted"/>
<dbReference type="Proteomes" id="UP000694406">
    <property type="component" value="Unplaced"/>
</dbReference>
<evidence type="ECO:0008006" key="4">
    <source>
        <dbReference type="Google" id="ProtNLM"/>
    </source>
</evidence>
<evidence type="ECO:0000256" key="1">
    <source>
        <dbReference type="SAM" id="SignalP"/>
    </source>
</evidence>
<dbReference type="SMART" id="SM00263">
    <property type="entry name" value="LYZ1"/>
    <property type="match status" value="1"/>
</dbReference>
<dbReference type="Pfam" id="PF00062">
    <property type="entry name" value="Lys"/>
    <property type="match status" value="1"/>
</dbReference>
<reference evidence="2" key="2">
    <citation type="submission" date="2025-09" db="UniProtKB">
        <authorList>
            <consortium name="Ensembl"/>
        </authorList>
    </citation>
    <scope>IDENTIFICATION</scope>
</reference>
<reference evidence="2" key="1">
    <citation type="submission" date="2025-08" db="UniProtKB">
        <authorList>
            <consortium name="Ensembl"/>
        </authorList>
    </citation>
    <scope>IDENTIFICATION</scope>
</reference>
<dbReference type="GeneTree" id="ENSGT01000000219946"/>
<dbReference type="AlphaFoldDB" id="A0A8C5WY92"/>
<evidence type="ECO:0000313" key="2">
    <source>
        <dbReference type="Ensembl" id="ENSLLTP00000022437.1"/>
    </source>
</evidence>
<dbReference type="SUPFAM" id="SSF53955">
    <property type="entry name" value="Lysozyme-like"/>
    <property type="match status" value="1"/>
</dbReference>
<keyword evidence="1" id="KW-0732">Signal</keyword>
<feature type="signal peptide" evidence="1">
    <location>
        <begin position="1"/>
        <end position="19"/>
    </location>
</feature>
<dbReference type="Ensembl" id="ENSLLTT00000023267.1">
    <property type="protein sequence ID" value="ENSLLTP00000022437.1"/>
    <property type="gene ID" value="ENSLLTG00000016681.1"/>
</dbReference>
<dbReference type="InterPro" id="IPR001916">
    <property type="entry name" value="Glyco_hydro_22"/>
</dbReference>
<evidence type="ECO:0000313" key="3">
    <source>
        <dbReference type="Proteomes" id="UP000694406"/>
    </source>
</evidence>
<feature type="chain" id="PRO_5034480667" description="Lysozyme" evidence="1">
    <location>
        <begin position="20"/>
        <end position="146"/>
    </location>
</feature>